<feature type="active site" description="Charge relay system" evidence="5 6">
    <location>
        <position position="128"/>
    </location>
</feature>
<dbReference type="InterPro" id="IPR022398">
    <property type="entry name" value="Peptidase_S8_His-AS"/>
</dbReference>
<dbReference type="KEGG" id="scor:J3U87_31065"/>
<feature type="domain" description="Peptidase S8/S53" evidence="8">
    <location>
        <begin position="518"/>
        <end position="563"/>
    </location>
</feature>
<dbReference type="PANTHER" id="PTHR43399">
    <property type="entry name" value="SUBTILISIN-RELATED"/>
    <property type="match status" value="1"/>
</dbReference>
<dbReference type="SUPFAM" id="SSF52058">
    <property type="entry name" value="L domain-like"/>
    <property type="match status" value="2"/>
</dbReference>
<keyword evidence="4 6" id="KW-0720">Serine protease</keyword>
<feature type="active site" description="Charge relay system" evidence="5 6">
    <location>
        <position position="189"/>
    </location>
</feature>
<dbReference type="PROSITE" id="PS00138">
    <property type="entry name" value="SUBTILASE_SER"/>
    <property type="match status" value="1"/>
</dbReference>
<dbReference type="Proteomes" id="UP000663929">
    <property type="component" value="Chromosome"/>
</dbReference>
<protein>
    <submittedName>
        <fullName evidence="9">S8 family serine peptidase</fullName>
    </submittedName>
</protein>
<evidence type="ECO:0000256" key="6">
    <source>
        <dbReference type="PROSITE-ProRule" id="PRU01240"/>
    </source>
</evidence>
<sequence length="1680" mass="185499">MLENDRATKAHDLNALTSRFGGTVQHRFTSRHGQTFVLVSLPEDADPAQLERVAGKRGIAVHPNHTYQLFGDATAVNDPDFPVQWALHNDGTPFDAGHPQPLADADIDAPEAWQISVGSPEVVVAVLDTGVDYTHPDLAGNMWRNPGEIPGNGQDDDGNGFVDDVRGWDFPGNSRGLPPDNDPLDTLGHGTHVAGIIGAVTQNGIGIAGTAPKVRIMPVKVFNTFTSSDYYLAAGIDYAVANGAHVINASWGSRHRSELLYQAIERAREEGVLFVCASGNDSLQLGNDMWGENIYPAAFRHDNQVTVAATAPDDRMTDFSNFSELHVHLAAPGAFIRSTLPGRQVLFHTDFDQTPEGSLPEGFRTEGEPSYWGVAATTRGGNANRALRADAGAAAPYRPDGDSTLYLPPIETATPSTNLFLDVDIAAQLAPGSQLSLERYRSDEWQEVFRISEKSQFFEERVFAKVEGLNLQSDGNSSIQLRLRWRASAAGPQHWGVEVDNLVLYHQMEDETDPSVISHDHAYGFKSGTSMATPFVAGAAALLKSHKPAWSMDAVRMALLNSGDFVAHLQDTTITGSRLNLNNLLQVEGGLAITTALAGRSLGAGDSLPLIWRNYEHAAAPTTMSLLQDGELVEDSHIDLTHSAGLYHWTVPQVTPGDRYQLRLQAGGATFTSETFAIRAMEDLTPEDEDLAHYLLLQVDVNEDGILVASELERFRGTIRLERFEIDDFSFLMRLTHVKELILVGQKQLDLPDLSTFQHLEVLLINECRVDRIPTLPPTLRELLIIHAKLEELGELPENLRELVLVDLPLTRIDYLPPQLEYLELVDLPITELPPLGESLEDIWLNSLPITHIPGIPKQVKVLHLKRLGVSSLPPIESDQLWWLVIDHLPIKKLAPLEATPKLSWVIINDNPLLEEVGPIRSDRPINLDLANNALTELPETSVLRSLKAPNNRLGNISSLDPGLSDLNLALNQIDTLPSLPPSLYLLDVSYNRIHSLPPLKPLDRLLELRVQSNLLRELPEVSDTVYSIWANNNQLTSLPPYPAEINHLDVSYNQLTSMPDFGDQRRSMIFASGNRLERIPDLGENLFSLAHFEGNPFDESAMASIDALMSLNLPGFNSGFPPVLSDVLTGTLFEPRKDGSFIDPLGLRSDFPVEHANVQQAPNGQTLVSWRKGIPAGHALAAYRIYRGAHILTETPSTEAILDWPATVAGRTELEIVPVQRDGRERRDLAATVTVPKPDFPGMFQERHFPAFDAMGFGWTELILSDAKSTIGATITAFDAEGEVLETAHPTPGAGFAGRVLTTSELFSEATLSQVARYRLATLPSATIQVQTGDPESASAIEPAQFGRYEGQIYQHRYIDEPFTLTAINMSDTDEGSVWLAFFNRDGESVGEQAIDLSAGQTRMVALTSLIPDSVDPGDLGHIGWQSEVPIAMWSHYREENFGTSRVFLRETHRPGSIRGLLPSPGRTLFLQNGEDNDAIVRFWAYAENGTLLSSISALVPAKQTRWFDAYSFLLDKVGDDFFDNFGWFRYESTHPINVELLQNPWYLGGGNSSFVTSGELIKPESPRSTILQAPDCRWRFDYETMLHLINENARAATVHVKLRDQRGITVAAKTLRIEPNAKLYLDAKRFAGWDGALDLETVKSVQFITSPSTPVTGYKMQHHKWDNRFTVHPLVSEF</sequence>
<evidence type="ECO:0000256" key="1">
    <source>
        <dbReference type="ARBA" id="ARBA00011073"/>
    </source>
</evidence>
<dbReference type="GO" id="GO:0004252">
    <property type="term" value="F:serine-type endopeptidase activity"/>
    <property type="evidence" value="ECO:0007669"/>
    <property type="project" value="UniProtKB-UniRule"/>
</dbReference>
<dbReference type="PANTHER" id="PTHR43399:SF4">
    <property type="entry name" value="CELL WALL-ASSOCIATED PROTEASE"/>
    <property type="match status" value="1"/>
</dbReference>
<evidence type="ECO:0000256" key="7">
    <source>
        <dbReference type="RuleBase" id="RU003355"/>
    </source>
</evidence>
<dbReference type="InterPro" id="IPR001611">
    <property type="entry name" value="Leu-rich_rpt"/>
</dbReference>
<dbReference type="InterPro" id="IPR023827">
    <property type="entry name" value="Peptidase_S8_Asp-AS"/>
</dbReference>
<evidence type="ECO:0000256" key="2">
    <source>
        <dbReference type="ARBA" id="ARBA00022670"/>
    </source>
</evidence>
<dbReference type="GO" id="GO:0006508">
    <property type="term" value="P:proteolysis"/>
    <property type="evidence" value="ECO:0007669"/>
    <property type="project" value="UniProtKB-KW"/>
</dbReference>
<dbReference type="Pfam" id="PF00082">
    <property type="entry name" value="Peptidase_S8"/>
    <property type="match status" value="2"/>
</dbReference>
<dbReference type="InterPro" id="IPR032675">
    <property type="entry name" value="LRR_dom_sf"/>
</dbReference>
<keyword evidence="2 6" id="KW-0645">Protease</keyword>
<evidence type="ECO:0000256" key="3">
    <source>
        <dbReference type="ARBA" id="ARBA00022801"/>
    </source>
</evidence>
<dbReference type="InterPro" id="IPR023828">
    <property type="entry name" value="Peptidase_S8_Ser-AS"/>
</dbReference>
<dbReference type="Gene3D" id="3.80.10.10">
    <property type="entry name" value="Ribonuclease Inhibitor"/>
    <property type="match status" value="2"/>
</dbReference>
<dbReference type="PROSITE" id="PS51450">
    <property type="entry name" value="LRR"/>
    <property type="match status" value="1"/>
</dbReference>
<accession>A0A8A4TKP3</accession>
<dbReference type="PROSITE" id="PS51892">
    <property type="entry name" value="SUBTILASE"/>
    <property type="match status" value="1"/>
</dbReference>
<evidence type="ECO:0000256" key="5">
    <source>
        <dbReference type="PIRSR" id="PIRSR615500-1"/>
    </source>
</evidence>
<dbReference type="PRINTS" id="PR00723">
    <property type="entry name" value="SUBTILISIN"/>
</dbReference>
<dbReference type="InterPro" id="IPR036852">
    <property type="entry name" value="Peptidase_S8/S53_dom_sf"/>
</dbReference>
<organism evidence="9 10">
    <name type="scientific">Sulfidibacter corallicola</name>
    <dbReference type="NCBI Taxonomy" id="2818388"/>
    <lineage>
        <taxon>Bacteria</taxon>
        <taxon>Pseudomonadati</taxon>
        <taxon>Acidobacteriota</taxon>
        <taxon>Holophagae</taxon>
        <taxon>Acanthopleuribacterales</taxon>
        <taxon>Acanthopleuribacteraceae</taxon>
        <taxon>Sulfidibacter</taxon>
    </lineage>
</organism>
<keyword evidence="10" id="KW-1185">Reference proteome</keyword>
<dbReference type="PROSITE" id="PS00137">
    <property type="entry name" value="SUBTILASE_HIS"/>
    <property type="match status" value="1"/>
</dbReference>
<keyword evidence="3 6" id="KW-0378">Hydrolase</keyword>
<dbReference type="CDD" id="cd07473">
    <property type="entry name" value="Peptidases_S8_Subtilisin_like"/>
    <property type="match status" value="1"/>
</dbReference>
<feature type="active site" description="Charge relay system" evidence="5 6">
    <location>
        <position position="530"/>
    </location>
</feature>
<dbReference type="InterPro" id="IPR000209">
    <property type="entry name" value="Peptidase_S8/S53_dom"/>
</dbReference>
<dbReference type="EMBL" id="CP071793">
    <property type="protein sequence ID" value="QTD50047.1"/>
    <property type="molecule type" value="Genomic_DNA"/>
</dbReference>
<evidence type="ECO:0000259" key="8">
    <source>
        <dbReference type="Pfam" id="PF00082"/>
    </source>
</evidence>
<dbReference type="InterPro" id="IPR015500">
    <property type="entry name" value="Peptidase_S8_subtilisin-rel"/>
</dbReference>
<dbReference type="RefSeq" id="WP_237379678.1">
    <property type="nucleotide sequence ID" value="NZ_CP071793.1"/>
</dbReference>
<dbReference type="SMART" id="SM00364">
    <property type="entry name" value="LRR_BAC"/>
    <property type="match status" value="10"/>
</dbReference>
<comment type="similarity">
    <text evidence="1 6 7">Belongs to the peptidase S8 family.</text>
</comment>
<feature type="domain" description="Peptidase S8/S53" evidence="8">
    <location>
        <begin position="121"/>
        <end position="333"/>
    </location>
</feature>
<evidence type="ECO:0000313" key="9">
    <source>
        <dbReference type="EMBL" id="QTD50047.1"/>
    </source>
</evidence>
<evidence type="ECO:0000313" key="10">
    <source>
        <dbReference type="Proteomes" id="UP000663929"/>
    </source>
</evidence>
<reference evidence="9" key="1">
    <citation type="submission" date="2021-03" db="EMBL/GenBank/DDBJ databases">
        <title>Acanthopleuribacteraceae sp. M133.</title>
        <authorList>
            <person name="Wang G."/>
        </authorList>
    </citation>
    <scope>NUCLEOTIDE SEQUENCE</scope>
    <source>
        <strain evidence="9">M133</strain>
    </source>
</reference>
<dbReference type="InterPro" id="IPR051048">
    <property type="entry name" value="Peptidase_S8/S53_subtilisin"/>
</dbReference>
<evidence type="ECO:0000256" key="4">
    <source>
        <dbReference type="ARBA" id="ARBA00022825"/>
    </source>
</evidence>
<dbReference type="PROSITE" id="PS00136">
    <property type="entry name" value="SUBTILASE_ASP"/>
    <property type="match status" value="1"/>
</dbReference>
<dbReference type="SUPFAM" id="SSF52743">
    <property type="entry name" value="Subtilisin-like"/>
    <property type="match status" value="1"/>
</dbReference>
<dbReference type="InterPro" id="IPR034204">
    <property type="entry name" value="PfSUB1-like_cat_dom"/>
</dbReference>
<dbReference type="Gene3D" id="3.40.50.200">
    <property type="entry name" value="Peptidase S8/S53 domain"/>
    <property type="match status" value="2"/>
</dbReference>
<gene>
    <name evidence="9" type="ORF">J3U87_31065</name>
</gene>
<proteinExistence type="inferred from homology"/>
<name>A0A8A4TKP3_SULCO</name>